<proteinExistence type="predicted"/>
<organism evidence="2 3">
    <name type="scientific">Clostridium omnivorum</name>
    <dbReference type="NCBI Taxonomy" id="1604902"/>
    <lineage>
        <taxon>Bacteria</taxon>
        <taxon>Bacillati</taxon>
        <taxon>Bacillota</taxon>
        <taxon>Clostridia</taxon>
        <taxon>Eubacteriales</taxon>
        <taxon>Clostridiaceae</taxon>
        <taxon>Clostridium</taxon>
    </lineage>
</organism>
<reference evidence="2 3" key="1">
    <citation type="journal article" date="2024" name="Int. J. Syst. Evol. Microbiol.">
        <title>Clostridium omnivorum sp. nov., isolated from anoxic soil under the treatment of reductive soil disinfestation.</title>
        <authorList>
            <person name="Ueki A."/>
            <person name="Tonouchi A."/>
            <person name="Kaku N."/>
            <person name="Honma S."/>
            <person name="Ueki K."/>
        </authorList>
    </citation>
    <scope>NUCLEOTIDE SEQUENCE [LARGE SCALE GENOMIC DNA]</scope>
    <source>
        <strain evidence="2 3">E14</strain>
    </source>
</reference>
<comment type="caution">
    <text evidence="2">The sequence shown here is derived from an EMBL/GenBank/DDBJ whole genome shotgun (WGS) entry which is preliminary data.</text>
</comment>
<keyword evidence="1" id="KW-1133">Transmembrane helix</keyword>
<keyword evidence="1" id="KW-0472">Membrane</keyword>
<accession>A0ABQ5N6S0</accession>
<evidence type="ECO:0008006" key="4">
    <source>
        <dbReference type="Google" id="ProtNLM"/>
    </source>
</evidence>
<evidence type="ECO:0000313" key="2">
    <source>
        <dbReference type="EMBL" id="GLC30929.1"/>
    </source>
</evidence>
<keyword evidence="1" id="KW-0812">Transmembrane</keyword>
<protein>
    <recommendedName>
        <fullName evidence="4">Glycine zipper family protein</fullName>
    </recommendedName>
</protein>
<evidence type="ECO:0000313" key="3">
    <source>
        <dbReference type="Proteomes" id="UP001208567"/>
    </source>
</evidence>
<dbReference type="RefSeq" id="WP_264850204.1">
    <property type="nucleotide sequence ID" value="NZ_BRXR01000001.1"/>
</dbReference>
<dbReference type="EMBL" id="BRXR01000001">
    <property type="protein sequence ID" value="GLC30929.1"/>
    <property type="molecule type" value="Genomic_DNA"/>
</dbReference>
<name>A0ABQ5N6S0_9CLOT</name>
<feature type="transmembrane region" description="Helical" evidence="1">
    <location>
        <begin position="49"/>
        <end position="67"/>
    </location>
</feature>
<gene>
    <name evidence="2" type="ORF">bsdE14_23390</name>
</gene>
<dbReference type="Proteomes" id="UP001208567">
    <property type="component" value="Unassembled WGS sequence"/>
</dbReference>
<sequence>MRPHNHEEVTIDSKAIKPEEGNKGLGMGLCFGAGIGIVLGAIISNVMLGMTIGAIIGVVAGCFYDSTKNKKGKDKVL</sequence>
<feature type="transmembrane region" description="Helical" evidence="1">
    <location>
        <begin position="24"/>
        <end position="43"/>
    </location>
</feature>
<keyword evidence="3" id="KW-1185">Reference proteome</keyword>
<evidence type="ECO:0000256" key="1">
    <source>
        <dbReference type="SAM" id="Phobius"/>
    </source>
</evidence>